<feature type="domain" description="Erythromycin biosynthesis protein CIII-like C-terminal" evidence="1">
    <location>
        <begin position="1"/>
        <end position="79"/>
    </location>
</feature>
<proteinExistence type="predicted"/>
<dbReference type="InterPro" id="IPR050426">
    <property type="entry name" value="Glycosyltransferase_28"/>
</dbReference>
<gene>
    <name evidence="2" type="ORF">I553_9080</name>
</gene>
<sequence>MHHGGTGTTAAGLRAGVPTLILSTWGDQALWGTQVKRLKVGTARRFSNTTQGSLVADLRRILEPEYVARAREISARMTKPANSASYAADLVENFARRRVG</sequence>
<dbReference type="SUPFAM" id="SSF53756">
    <property type="entry name" value="UDP-Glycosyltransferase/glycogen phosphorylase"/>
    <property type="match status" value="1"/>
</dbReference>
<reference evidence="2" key="1">
    <citation type="submission" date="2014-01" db="EMBL/GenBank/DDBJ databases">
        <authorList>
            <person name="Brown-Elliot B."/>
            <person name="Wallace R."/>
            <person name="Lenaerts A."/>
            <person name="Ordway D."/>
            <person name="DeGroote M.A."/>
            <person name="Parker T."/>
            <person name="Sizemore C."/>
            <person name="Tallon L.J."/>
            <person name="Sadzewicz L.K."/>
            <person name="Sengamalay N."/>
            <person name="Fraser C.M."/>
            <person name="Hine E."/>
            <person name="Shefchek K.A."/>
            <person name="Das S.P."/>
            <person name="Tettelin H."/>
        </authorList>
    </citation>
    <scope>NUCLEOTIDE SEQUENCE [LARGE SCALE GENOMIC DNA]</scope>
    <source>
        <strain evidence="2">4042</strain>
    </source>
</reference>
<accession>X8AMV2</accession>
<comment type="caution">
    <text evidence="2">The sequence shown here is derived from an EMBL/GenBank/DDBJ whole genome shotgun (WGS) entry which is preliminary data.</text>
</comment>
<dbReference type="PATRIC" id="fig|1299334.3.peg.5499"/>
<evidence type="ECO:0000313" key="2">
    <source>
        <dbReference type="EMBL" id="EUA32929.1"/>
    </source>
</evidence>
<dbReference type="Gene3D" id="3.40.50.2000">
    <property type="entry name" value="Glycogen Phosphorylase B"/>
    <property type="match status" value="1"/>
</dbReference>
<protein>
    <recommendedName>
        <fullName evidence="1">Erythromycin biosynthesis protein CIII-like C-terminal domain-containing protein</fullName>
    </recommendedName>
</protein>
<dbReference type="PANTHER" id="PTHR48050">
    <property type="entry name" value="STEROL 3-BETA-GLUCOSYLTRANSFERASE"/>
    <property type="match status" value="1"/>
</dbReference>
<name>X8AMV2_MYCXE</name>
<dbReference type="PANTHER" id="PTHR48050:SF13">
    <property type="entry name" value="STEROL 3-BETA-GLUCOSYLTRANSFERASE UGT80A2"/>
    <property type="match status" value="1"/>
</dbReference>
<organism evidence="2">
    <name type="scientific">Mycobacterium xenopi 4042</name>
    <dbReference type="NCBI Taxonomy" id="1299334"/>
    <lineage>
        <taxon>Bacteria</taxon>
        <taxon>Bacillati</taxon>
        <taxon>Actinomycetota</taxon>
        <taxon>Actinomycetes</taxon>
        <taxon>Mycobacteriales</taxon>
        <taxon>Mycobacteriaceae</taxon>
        <taxon>Mycobacterium</taxon>
    </lineage>
</organism>
<dbReference type="GO" id="GO:0016757">
    <property type="term" value="F:glycosyltransferase activity"/>
    <property type="evidence" value="ECO:0007669"/>
    <property type="project" value="UniProtKB-ARBA"/>
</dbReference>
<dbReference type="InterPro" id="IPR010610">
    <property type="entry name" value="EryCIII-like_C"/>
</dbReference>
<dbReference type="AlphaFoldDB" id="X8AMV2"/>
<evidence type="ECO:0000259" key="1">
    <source>
        <dbReference type="Pfam" id="PF06722"/>
    </source>
</evidence>
<dbReference type="Pfam" id="PF06722">
    <property type="entry name" value="EryCIII-like_C"/>
    <property type="match status" value="1"/>
</dbReference>
<dbReference type="EMBL" id="JAOB01000050">
    <property type="protein sequence ID" value="EUA32929.1"/>
    <property type="molecule type" value="Genomic_DNA"/>
</dbReference>